<reference evidence="5" key="1">
    <citation type="submission" date="2019-03" db="EMBL/GenBank/DDBJ databases">
        <title>Lake Tanganyika Metagenome-Assembled Genomes (MAGs).</title>
        <authorList>
            <person name="Tran P."/>
        </authorList>
    </citation>
    <scope>NUCLEOTIDE SEQUENCE</scope>
    <source>
        <strain evidence="5">M_DeepCast_400m_m2_100</strain>
    </source>
</reference>
<evidence type="ECO:0000256" key="2">
    <source>
        <dbReference type="SAM" id="SignalP"/>
    </source>
</evidence>
<dbReference type="Pfam" id="PF08126">
    <property type="entry name" value="Propeptide_C25"/>
    <property type="match status" value="1"/>
</dbReference>
<proteinExistence type="predicted"/>
<dbReference type="Gene3D" id="2.60.40.10">
    <property type="entry name" value="Immunoglobulins"/>
    <property type="match status" value="1"/>
</dbReference>
<dbReference type="InterPro" id="IPR013783">
    <property type="entry name" value="Ig-like_fold"/>
</dbReference>
<dbReference type="SUPFAM" id="SSF52129">
    <property type="entry name" value="Caspase-like"/>
    <property type="match status" value="1"/>
</dbReference>
<protein>
    <recommendedName>
        <fullName evidence="7">Gingipain R</fullName>
    </recommendedName>
</protein>
<dbReference type="Gene3D" id="2.60.40.3800">
    <property type="match status" value="1"/>
</dbReference>
<dbReference type="Pfam" id="PF01364">
    <property type="entry name" value="Peptidase_C25"/>
    <property type="match status" value="1"/>
</dbReference>
<name>A0A937X8Z3_UNCEI</name>
<organism evidence="5 6">
    <name type="scientific">Eiseniibacteriota bacterium</name>
    <dbReference type="NCBI Taxonomy" id="2212470"/>
    <lineage>
        <taxon>Bacteria</taxon>
        <taxon>Candidatus Eiseniibacteriota</taxon>
    </lineage>
</organism>
<dbReference type="EMBL" id="VGIY01000207">
    <property type="protein sequence ID" value="MBM3317871.1"/>
    <property type="molecule type" value="Genomic_DNA"/>
</dbReference>
<feature type="signal peptide" evidence="2">
    <location>
        <begin position="1"/>
        <end position="18"/>
    </location>
</feature>
<dbReference type="GO" id="GO:0006508">
    <property type="term" value="P:proteolysis"/>
    <property type="evidence" value="ECO:0007669"/>
    <property type="project" value="InterPro"/>
</dbReference>
<dbReference type="Proteomes" id="UP000748308">
    <property type="component" value="Unassembled WGS sequence"/>
</dbReference>
<dbReference type="InterPro" id="IPR038490">
    <property type="entry name" value="Gingipain_propep_sf"/>
</dbReference>
<dbReference type="Gene3D" id="3.40.50.1460">
    <property type="match status" value="1"/>
</dbReference>
<accession>A0A937X8Z3</accession>
<dbReference type="InterPro" id="IPR029031">
    <property type="entry name" value="Gingipain_N_sf"/>
</dbReference>
<comment type="caution">
    <text evidence="5">The sequence shown here is derived from an EMBL/GenBank/DDBJ whole genome shotgun (WGS) entry which is preliminary data.</text>
</comment>
<dbReference type="AlphaFoldDB" id="A0A937X8Z3"/>
<dbReference type="InterPro" id="IPR029030">
    <property type="entry name" value="Caspase-like_dom_sf"/>
</dbReference>
<dbReference type="GO" id="GO:0005576">
    <property type="term" value="C:extracellular region"/>
    <property type="evidence" value="ECO:0007669"/>
    <property type="project" value="UniProtKB-SubCell"/>
</dbReference>
<dbReference type="GO" id="GO:0046872">
    <property type="term" value="F:metal ion binding"/>
    <property type="evidence" value="ECO:0007669"/>
    <property type="project" value="UniProtKB-KW"/>
</dbReference>
<evidence type="ECO:0000259" key="3">
    <source>
        <dbReference type="Pfam" id="PF01364"/>
    </source>
</evidence>
<dbReference type="SUPFAM" id="SSF49464">
    <property type="entry name" value="Carboxypeptidase regulatory domain-like"/>
    <property type="match status" value="1"/>
</dbReference>
<dbReference type="InterPro" id="IPR012600">
    <property type="entry name" value="Propeptide_C25"/>
</dbReference>
<sequence length="990" mass="106596">MRTALGMLLALILGVGLAATAAAQMQPVALSGAENSLTLVSHEGDVMVYRATIGELAALEVETPRGRFTKLFIPGFHSSQREGAPELPMMNRLVEVPFGAAARVEVTSLASRSLRLADLGLDHPLFPAQPSMPKSADPADWPFVYDAAAYAAARVAEEPGRVIDCGRMRAARVGRLEISPVEYFPAENRVLVHEELELRVRFDGADHAAGAALKARTNSLFFEPVYQRLEGYRSVHEDHPDLVGDVVTYVIVTHPMFAAQLQEFAAWKTERGFRVVTGVTGQGGLGTTAAEIQAWIRNLYENATPQLPAPSFVLFVGDVAQMPTWTISGDATDRPYCAIDADLIPDIYYGRFSATSTSQLQAILDKTLMYDQFAMPDPSYLGQVVMIAGMDSGYGQVWANGQINYGTTHYFNAAHGIYSYTHLYPASGGQAAQIVQEVSNGVSYVNYTAHGSTTSWSDPSFTQSNINNLQNYGKYCLAVGNCCLTSSYAIGECFAETWLRAPGKGAIGYIGGSNSTYWNEDYWWGVGYTSNIVQYPTYAQTMMGAYDGLFHDHGEAMEQWYVTNDAIVFCGNLAVTESGSSRIAYYWNIYNLMGDPSLSIWLGVPPANPVTHPATVFTTWSTIPITAAPGSYVGLTKDGELIGAGTVGAGGALDLPIWADPLTPGYARLVVMAQNREPYVEELTVIIPAVVTIDPDAIDANVETQIDVGVYEFDGVTPKPGIEIWAAGLNYESVHAFTGADGHCTITVNYPFGPTIDIVGKDPAESWELFREAITVHALPLGMPDIWVVTTIGLADTLALNLPATLQSTVLQGGCTLWAFLNGQYLDSTVGRQLTVTPTAIGTVRGILSLSGYDIYAEDFPVIRAYGTLAGHVDAAGSPAAGAVVRGYDADEALVFETTANAQGDYTVADPLVVAPYTITADYFGFLHWEEPYFVQYGANTLDIDLVPAPSGVLTGTITEAGTGAPLEATVKVYRSDNQQLYNETTSDPA</sequence>
<evidence type="ECO:0000313" key="6">
    <source>
        <dbReference type="Proteomes" id="UP000748308"/>
    </source>
</evidence>
<evidence type="ECO:0000256" key="1">
    <source>
        <dbReference type="ARBA" id="ARBA00022729"/>
    </source>
</evidence>
<dbReference type="InterPro" id="IPR001769">
    <property type="entry name" value="Gingipain"/>
</dbReference>
<evidence type="ECO:0000313" key="5">
    <source>
        <dbReference type="EMBL" id="MBM3317871.1"/>
    </source>
</evidence>
<evidence type="ECO:0008006" key="7">
    <source>
        <dbReference type="Google" id="ProtNLM"/>
    </source>
</evidence>
<dbReference type="InterPro" id="IPR008969">
    <property type="entry name" value="CarboxyPept-like_regulatory"/>
</dbReference>
<feature type="domain" description="Gingipain" evidence="3">
    <location>
        <begin position="249"/>
        <end position="599"/>
    </location>
</feature>
<feature type="chain" id="PRO_5037658157" description="Gingipain R" evidence="2">
    <location>
        <begin position="19"/>
        <end position="990"/>
    </location>
</feature>
<evidence type="ECO:0000259" key="4">
    <source>
        <dbReference type="Pfam" id="PF08126"/>
    </source>
</evidence>
<dbReference type="Gene3D" id="3.40.50.10390">
    <property type="entry name" value="Gingipain r, domain 1"/>
    <property type="match status" value="1"/>
</dbReference>
<keyword evidence="1 2" id="KW-0732">Signal</keyword>
<gene>
    <name evidence="5" type="ORF">FJY75_08450</name>
</gene>
<feature type="non-terminal residue" evidence="5">
    <location>
        <position position="990"/>
    </location>
</feature>
<feature type="domain" description="Gingipain propeptide" evidence="4">
    <location>
        <begin position="53"/>
        <end position="207"/>
    </location>
</feature>
<dbReference type="GO" id="GO:0004197">
    <property type="term" value="F:cysteine-type endopeptidase activity"/>
    <property type="evidence" value="ECO:0007669"/>
    <property type="project" value="InterPro"/>
</dbReference>